<feature type="compositionally biased region" description="Low complexity" evidence="1">
    <location>
        <begin position="487"/>
        <end position="497"/>
    </location>
</feature>
<evidence type="ECO:0000313" key="2">
    <source>
        <dbReference type="EMBL" id="ORX44803.1"/>
    </source>
</evidence>
<evidence type="ECO:0000313" key="3">
    <source>
        <dbReference type="Proteomes" id="UP000193719"/>
    </source>
</evidence>
<dbReference type="STRING" id="1754191.A0A1Y1V0W6"/>
<dbReference type="InterPro" id="IPR010405">
    <property type="entry name" value="COBRA1"/>
</dbReference>
<dbReference type="EMBL" id="MCFH01000043">
    <property type="protein sequence ID" value="ORX44803.1"/>
    <property type="molecule type" value="Genomic_DNA"/>
</dbReference>
<accession>A0A1Y1V0W6</accession>
<evidence type="ECO:0000256" key="1">
    <source>
        <dbReference type="SAM" id="MobiDB-lite"/>
    </source>
</evidence>
<proteinExistence type="predicted"/>
<dbReference type="AlphaFoldDB" id="A0A1Y1V0W6"/>
<comment type="caution">
    <text evidence="2">The sequence shown here is derived from an EMBL/GenBank/DDBJ whole genome shotgun (WGS) entry which is preliminary data.</text>
</comment>
<dbReference type="Proteomes" id="UP000193719">
    <property type="component" value="Unassembled WGS sequence"/>
</dbReference>
<dbReference type="PANTHER" id="PTHR13503">
    <property type="entry name" value="NEGATIVE ELONGATION FACTOR COMPLEX MEMBER B"/>
    <property type="match status" value="1"/>
</dbReference>
<dbReference type="GO" id="GO:0034244">
    <property type="term" value="P:negative regulation of transcription elongation by RNA polymerase II"/>
    <property type="evidence" value="ECO:0007669"/>
    <property type="project" value="TreeGrafter"/>
</dbReference>
<reference evidence="2 3" key="1">
    <citation type="submission" date="2016-08" db="EMBL/GenBank/DDBJ databases">
        <title>Genomes of anaerobic fungi encode conserved fungal cellulosomes for biomass hydrolysis.</title>
        <authorList>
            <consortium name="DOE Joint Genome Institute"/>
            <person name="Haitjema C.H."/>
            <person name="Gilmore S.P."/>
            <person name="Henske J.K."/>
            <person name="Solomon K.V."/>
            <person name="De Groot R."/>
            <person name="Kuo A."/>
            <person name="Mondo S.J."/>
            <person name="Salamov A.A."/>
            <person name="Labutti K."/>
            <person name="Zhao Z."/>
            <person name="Chiniquy J."/>
            <person name="Barry K."/>
            <person name="Brewer H.M."/>
            <person name="Purvine S.O."/>
            <person name="Wright A.T."/>
            <person name="Boxma B."/>
            <person name="Van Alen T."/>
            <person name="Hackstein J.H."/>
            <person name="Baker S.E."/>
            <person name="Grigoriev I.V."/>
            <person name="O'Malley M.A."/>
        </authorList>
    </citation>
    <scope>NUCLEOTIDE SEQUENCE [LARGE SCALE GENOMIC DNA]</scope>
    <source>
        <strain evidence="3">finn</strain>
    </source>
</reference>
<sequence length="543" mass="62510">MYMHELEIKEIYNKDPCYKLAWCFDASLQYQTLRIKEARLFFDGVKSKDPSYADISMIIANPYNCNMLADQIFLKLKELSVSKKPITDDEDLIWMTNILNLGFTSRTMIQKNNFKVQKFDKDITEIFYPAIINMIAENEAKENIKEKDDKVKSPTESDSSNKKTAQSEYLTDDVISVIQKSDIALKVFIFYLFNCLENIDANALGSALKVVKNNHEKFGDDFLQTFSSILSKIIAEQNYLFASSSQFKTVVIDKFLTTSVDLSSSLHELALKIVMELMRAGAIWDKFTAWIDKIFTTGKIDDEEKFQRLYKEIYDFGTSQSKDLVIERFSWHYAPNMLKFLDIDVPPTPPPAPITPSPSIMQPSPNTLTGNMMPWNNMRPPVEAGNMNPMMNNSMNPMNSINPMIQMGMQPGMNSNMNPGINQIQMNPMNSMNPMINNNMNGPNGMNMMNNMNKMGGYNRYGYNNHNSGYRPRGGKYRNNRSYTPHYNNNNNYYNNNGPGKRSYNDMDPGFNHYNNDQSYKNRNMNNNMNNNNNNNSENIYYG</sequence>
<name>A0A1Y1V0W6_9FUNG</name>
<dbReference type="PANTHER" id="PTHR13503:SF3">
    <property type="entry name" value="NEGATIVE ELONGATION FACTOR B"/>
    <property type="match status" value="1"/>
</dbReference>
<feature type="compositionally biased region" description="Low complexity" evidence="1">
    <location>
        <begin position="522"/>
        <end position="536"/>
    </location>
</feature>
<dbReference type="OrthoDB" id="5548359at2759"/>
<feature type="region of interest" description="Disordered" evidence="1">
    <location>
        <begin position="481"/>
        <end position="543"/>
    </location>
</feature>
<dbReference type="Pfam" id="PF06209">
    <property type="entry name" value="COBRA1"/>
    <property type="match status" value="1"/>
</dbReference>
<organism evidence="2 3">
    <name type="scientific">Piromyces finnis</name>
    <dbReference type="NCBI Taxonomy" id="1754191"/>
    <lineage>
        <taxon>Eukaryota</taxon>
        <taxon>Fungi</taxon>
        <taxon>Fungi incertae sedis</taxon>
        <taxon>Chytridiomycota</taxon>
        <taxon>Chytridiomycota incertae sedis</taxon>
        <taxon>Neocallimastigomycetes</taxon>
        <taxon>Neocallimastigales</taxon>
        <taxon>Neocallimastigaceae</taxon>
        <taxon>Piromyces</taxon>
    </lineage>
</organism>
<feature type="compositionally biased region" description="Basic and acidic residues" evidence="1">
    <location>
        <begin position="145"/>
        <end position="161"/>
    </location>
</feature>
<protein>
    <submittedName>
        <fullName evidence="2">Uncharacterized protein</fullName>
    </submittedName>
</protein>
<feature type="region of interest" description="Disordered" evidence="1">
    <location>
        <begin position="145"/>
        <end position="164"/>
    </location>
</feature>
<keyword evidence="3" id="KW-1185">Reference proteome</keyword>
<gene>
    <name evidence="2" type="ORF">BCR36DRAFT_121252</name>
</gene>
<reference evidence="2 3" key="2">
    <citation type="submission" date="2016-08" db="EMBL/GenBank/DDBJ databases">
        <title>Pervasive Adenine N6-methylation of Active Genes in Fungi.</title>
        <authorList>
            <consortium name="DOE Joint Genome Institute"/>
            <person name="Mondo S.J."/>
            <person name="Dannebaum R.O."/>
            <person name="Kuo R.C."/>
            <person name="Labutti K."/>
            <person name="Haridas S."/>
            <person name="Kuo A."/>
            <person name="Salamov A."/>
            <person name="Ahrendt S.R."/>
            <person name="Lipzen A."/>
            <person name="Sullivan W."/>
            <person name="Andreopoulos W.B."/>
            <person name="Clum A."/>
            <person name="Lindquist E."/>
            <person name="Daum C."/>
            <person name="Ramamoorthy G.K."/>
            <person name="Gryganskyi A."/>
            <person name="Culley D."/>
            <person name="Magnuson J.K."/>
            <person name="James T.Y."/>
            <person name="O'Malley M.A."/>
            <person name="Stajich J.E."/>
            <person name="Spatafora J.W."/>
            <person name="Visel A."/>
            <person name="Grigoriev I.V."/>
        </authorList>
    </citation>
    <scope>NUCLEOTIDE SEQUENCE [LARGE SCALE GENOMIC DNA]</scope>
    <source>
        <strain evidence="3">finn</strain>
    </source>
</reference>
<dbReference type="GO" id="GO:0032021">
    <property type="term" value="C:NELF complex"/>
    <property type="evidence" value="ECO:0007669"/>
    <property type="project" value="TreeGrafter"/>
</dbReference>